<dbReference type="PANTHER" id="PTHR40266:SF2">
    <property type="entry name" value="TOXIN HIGB-1"/>
    <property type="match status" value="1"/>
</dbReference>
<name>D5MG57_METO1</name>
<proteinExistence type="predicted"/>
<sequence length="94" mass="10624">MHIGKFRHRGLKRLYEDDDGSLLPAASVRKIKAILAALQFADNLSQVQTVPGWKLHPLKAGRKGEYSITVTGNWRVTFMVKGSVITDLNFEDYH</sequence>
<dbReference type="PANTHER" id="PTHR40266">
    <property type="entry name" value="TOXIN HIGB-1"/>
    <property type="match status" value="1"/>
</dbReference>
<dbReference type="InterPro" id="IPR035093">
    <property type="entry name" value="RelE/ParE_toxin_dom_sf"/>
</dbReference>
<evidence type="ECO:0000313" key="2">
    <source>
        <dbReference type="Proteomes" id="UP000006898"/>
    </source>
</evidence>
<dbReference type="EMBL" id="FP565575">
    <property type="protein sequence ID" value="CBE68738.1"/>
    <property type="molecule type" value="Genomic_DNA"/>
</dbReference>
<gene>
    <name evidence="1" type="ORF">DAMO_1680</name>
</gene>
<protein>
    <submittedName>
        <fullName evidence="1">Plasmid maintenance system killer</fullName>
    </submittedName>
</protein>
<dbReference type="Proteomes" id="UP000006898">
    <property type="component" value="Chromosome"/>
</dbReference>
<dbReference type="STRING" id="671143.DAMO_1680"/>
<accession>D5MG57</accession>
<dbReference type="KEGG" id="mox:DAMO_1680"/>
<dbReference type="HOGENOM" id="CLU_155111_0_0_0"/>
<dbReference type="AlphaFoldDB" id="D5MG57"/>
<evidence type="ECO:0000313" key="1">
    <source>
        <dbReference type="EMBL" id="CBE68738.1"/>
    </source>
</evidence>
<reference evidence="1 2" key="1">
    <citation type="journal article" date="2010" name="Nature">
        <title>Nitrite-driven anaerobic methane oxidation by oxygenic bacteria.</title>
        <authorList>
            <person name="Ettwig K.F."/>
            <person name="Butler M.K."/>
            <person name="Le Paslier D."/>
            <person name="Pelletier E."/>
            <person name="Mangenot S."/>
            <person name="Kuypers M.M.M."/>
            <person name="Schreiber F."/>
            <person name="Dutilh B.E."/>
            <person name="Zedelius J."/>
            <person name="de Beer D."/>
            <person name="Gloerich J."/>
            <person name="Wessels H.J.C.T."/>
            <person name="van Allen T."/>
            <person name="Luesken F."/>
            <person name="Wu M."/>
            <person name="van de Pas-Schoonen K.T."/>
            <person name="Op den Camp H.J.M."/>
            <person name="Janssen-Megens E.M."/>
            <person name="Francoijs K-J."/>
            <person name="Stunnenberg H."/>
            <person name="Weissenbach J."/>
            <person name="Jetten M.S.M."/>
            <person name="Strous M."/>
        </authorList>
    </citation>
    <scope>NUCLEOTIDE SEQUENCE [LARGE SCALE GENOMIC DNA]</scope>
</reference>
<dbReference type="eggNOG" id="COG3549">
    <property type="taxonomic scope" value="Bacteria"/>
</dbReference>
<dbReference type="SUPFAM" id="SSF143011">
    <property type="entry name" value="RelE-like"/>
    <property type="match status" value="1"/>
</dbReference>
<dbReference type="Pfam" id="PF05015">
    <property type="entry name" value="HigB-like_toxin"/>
    <property type="match status" value="1"/>
</dbReference>
<dbReference type="Gene3D" id="3.30.2310.20">
    <property type="entry name" value="RelE-like"/>
    <property type="match status" value="1"/>
</dbReference>
<dbReference type="InterPro" id="IPR007711">
    <property type="entry name" value="HigB-1"/>
</dbReference>
<organism evidence="1 2">
    <name type="scientific">Methylomirabilis oxygeniifera</name>
    <dbReference type="NCBI Taxonomy" id="671143"/>
    <lineage>
        <taxon>Bacteria</taxon>
        <taxon>Candidatus Methylomirabilota</taxon>
        <taxon>Candidatus Methylomirabilia</taxon>
        <taxon>Candidatus Methylomirabilales</taxon>
        <taxon>Candidatus Methylomirabilaceae</taxon>
        <taxon>Candidatus Methylomirabilis</taxon>
    </lineage>
</organism>